<feature type="domain" description="Cytoskeleton protein RodZ-like C-terminal" evidence="3">
    <location>
        <begin position="233"/>
        <end position="293"/>
    </location>
</feature>
<proteinExistence type="predicted"/>
<dbReference type="AlphaFoldDB" id="Q1AW44"/>
<dbReference type="InterPro" id="IPR050400">
    <property type="entry name" value="Bact_Cytoskel_RodZ"/>
</dbReference>
<keyword evidence="2" id="KW-0812">Transmembrane</keyword>
<dbReference type="OrthoDB" id="5243487at2"/>
<dbReference type="PANTHER" id="PTHR34475:SF1">
    <property type="entry name" value="CYTOSKELETON PROTEIN RODZ"/>
    <property type="match status" value="1"/>
</dbReference>
<dbReference type="EMBL" id="CP000386">
    <property type="protein sequence ID" value="ABG04384.1"/>
    <property type="molecule type" value="Genomic_DNA"/>
</dbReference>
<dbReference type="PhylomeDB" id="Q1AW44"/>
<evidence type="ECO:0000259" key="3">
    <source>
        <dbReference type="Pfam" id="PF13464"/>
    </source>
</evidence>
<name>Q1AW44_RUBXD</name>
<dbReference type="PANTHER" id="PTHR34475">
    <property type="match status" value="1"/>
</dbReference>
<dbReference type="Pfam" id="PF13464">
    <property type="entry name" value="RodZ_C"/>
    <property type="match status" value="1"/>
</dbReference>
<feature type="region of interest" description="Disordered" evidence="1">
    <location>
        <begin position="88"/>
        <end position="113"/>
    </location>
</feature>
<dbReference type="KEGG" id="rxy:Rxyl_1422"/>
<protein>
    <recommendedName>
        <fullName evidence="3">Cytoskeleton protein RodZ-like C-terminal domain-containing protein</fullName>
    </recommendedName>
</protein>
<keyword evidence="5" id="KW-1185">Reference proteome</keyword>
<dbReference type="eggNOG" id="COG1426">
    <property type="taxonomic scope" value="Bacteria"/>
</dbReference>
<dbReference type="CDD" id="cd00093">
    <property type="entry name" value="HTH_XRE"/>
    <property type="match status" value="1"/>
</dbReference>
<dbReference type="InterPro" id="IPR025194">
    <property type="entry name" value="RodZ-like_C"/>
</dbReference>
<keyword evidence="2" id="KW-0472">Membrane</keyword>
<evidence type="ECO:0000256" key="2">
    <source>
        <dbReference type="SAM" id="Phobius"/>
    </source>
</evidence>
<dbReference type="STRING" id="266117.Rxyl_1422"/>
<dbReference type="InterPro" id="IPR001387">
    <property type="entry name" value="Cro/C1-type_HTH"/>
</dbReference>
<feature type="compositionally biased region" description="Low complexity" evidence="1">
    <location>
        <begin position="157"/>
        <end position="171"/>
    </location>
</feature>
<dbReference type="Gene3D" id="1.10.260.40">
    <property type="entry name" value="lambda repressor-like DNA-binding domains"/>
    <property type="match status" value="1"/>
</dbReference>
<dbReference type="HOGENOM" id="CLU_047530_1_1_11"/>
<dbReference type="InterPro" id="IPR010982">
    <property type="entry name" value="Lambda_DNA-bd_dom_sf"/>
</dbReference>
<dbReference type="Pfam" id="PF13413">
    <property type="entry name" value="HTH_25"/>
    <property type="match status" value="1"/>
</dbReference>
<gene>
    <name evidence="4" type="ordered locus">Rxyl_1422</name>
</gene>
<evidence type="ECO:0000313" key="4">
    <source>
        <dbReference type="EMBL" id="ABG04384.1"/>
    </source>
</evidence>
<sequence>MGDERPGTFNNGEEDGGGLRIGEILQEARRDRGLSLHEVEQATKIRKRYLEGLEREDYSVLPDAVYVQGFLKTYANYLGLDGERLSQELKRRRSPRRERRMNHAVPGSSGFDKPLISPGGLAEAERSRFAPAVALTLAVVLLVAAVIGALYYVGQSSQRASSPPEQQAAPAAGGGERPAEEAGGGQRDGGEAQRGPAPEQRRAEERQPAAGEEANAGEVSPETLEVLVSVEGAPSWMSIQSDGSVVYEGIAEPGFSQTFEASQEVTLTTGNAGAVRVEVNGQSVGVLGGDGEVLTRSWTLKDAG</sequence>
<feature type="region of interest" description="Disordered" evidence="1">
    <location>
        <begin position="157"/>
        <end position="222"/>
    </location>
</feature>
<reference evidence="4 5" key="1">
    <citation type="submission" date="2006-06" db="EMBL/GenBank/DDBJ databases">
        <title>Complete sequence of Rubrobacter xylanophilus DSM 9941.</title>
        <authorList>
            <consortium name="US DOE Joint Genome Institute"/>
            <person name="Copeland A."/>
            <person name="Lucas S."/>
            <person name="Lapidus A."/>
            <person name="Barry K."/>
            <person name="Detter J.C."/>
            <person name="Glavina del Rio T."/>
            <person name="Hammon N."/>
            <person name="Israni S."/>
            <person name="Dalin E."/>
            <person name="Tice H."/>
            <person name="Pitluck S."/>
            <person name="Munk A.C."/>
            <person name="Brettin T."/>
            <person name="Bruce D."/>
            <person name="Han C."/>
            <person name="Tapia R."/>
            <person name="Gilna P."/>
            <person name="Schmutz J."/>
            <person name="Larimer F."/>
            <person name="Land M."/>
            <person name="Hauser L."/>
            <person name="Kyrpides N."/>
            <person name="Lykidis A."/>
            <person name="da Costa M.S."/>
            <person name="Rainey F.A."/>
            <person name="Empadinhas N."/>
            <person name="Jolivet E."/>
            <person name="Battista J.R."/>
            <person name="Richardson P."/>
        </authorList>
    </citation>
    <scope>NUCLEOTIDE SEQUENCE [LARGE SCALE GENOMIC DNA]</scope>
    <source>
        <strain evidence="5">DSM 9941 / NBRC 16129 / PRD-1</strain>
    </source>
</reference>
<keyword evidence="2" id="KW-1133">Transmembrane helix</keyword>
<dbReference type="Proteomes" id="UP000006637">
    <property type="component" value="Chromosome"/>
</dbReference>
<feature type="transmembrane region" description="Helical" evidence="2">
    <location>
        <begin position="132"/>
        <end position="153"/>
    </location>
</feature>
<accession>Q1AW44</accession>
<evidence type="ECO:0000313" key="5">
    <source>
        <dbReference type="Proteomes" id="UP000006637"/>
    </source>
</evidence>
<dbReference type="GO" id="GO:0003677">
    <property type="term" value="F:DNA binding"/>
    <property type="evidence" value="ECO:0007669"/>
    <property type="project" value="InterPro"/>
</dbReference>
<feature type="region of interest" description="Disordered" evidence="1">
    <location>
        <begin position="1"/>
        <end position="22"/>
    </location>
</feature>
<evidence type="ECO:0000256" key="1">
    <source>
        <dbReference type="SAM" id="MobiDB-lite"/>
    </source>
</evidence>
<dbReference type="RefSeq" id="WP_011564401.1">
    <property type="nucleotide sequence ID" value="NC_008148.1"/>
</dbReference>
<feature type="compositionally biased region" description="Basic residues" evidence="1">
    <location>
        <begin position="90"/>
        <end position="102"/>
    </location>
</feature>
<feature type="compositionally biased region" description="Gly residues" evidence="1">
    <location>
        <begin position="172"/>
        <end position="187"/>
    </location>
</feature>
<organism evidence="4 5">
    <name type="scientific">Rubrobacter xylanophilus (strain DSM 9941 / JCM 11954 / NBRC 16129 / PRD-1)</name>
    <dbReference type="NCBI Taxonomy" id="266117"/>
    <lineage>
        <taxon>Bacteria</taxon>
        <taxon>Bacillati</taxon>
        <taxon>Actinomycetota</taxon>
        <taxon>Rubrobacteria</taxon>
        <taxon>Rubrobacterales</taxon>
        <taxon>Rubrobacteraceae</taxon>
        <taxon>Rubrobacter</taxon>
    </lineage>
</organism>